<proteinExistence type="predicted"/>
<accession>A0ACB8S634</accession>
<protein>
    <submittedName>
        <fullName evidence="1">Uncharacterized protein</fullName>
    </submittedName>
</protein>
<feature type="non-terminal residue" evidence="1">
    <location>
        <position position="1"/>
    </location>
</feature>
<feature type="non-terminal residue" evidence="1">
    <location>
        <position position="255"/>
    </location>
</feature>
<reference evidence="1" key="2">
    <citation type="journal article" date="2022" name="New Phytol.">
        <title>Evolutionary transition to the ectomycorrhizal habit in the genomes of a hyperdiverse lineage of mushroom-forming fungi.</title>
        <authorList>
            <person name="Looney B."/>
            <person name="Miyauchi S."/>
            <person name="Morin E."/>
            <person name="Drula E."/>
            <person name="Courty P.E."/>
            <person name="Kohler A."/>
            <person name="Kuo A."/>
            <person name="LaButti K."/>
            <person name="Pangilinan J."/>
            <person name="Lipzen A."/>
            <person name="Riley R."/>
            <person name="Andreopoulos W."/>
            <person name="He G."/>
            <person name="Johnson J."/>
            <person name="Nolan M."/>
            <person name="Tritt A."/>
            <person name="Barry K.W."/>
            <person name="Grigoriev I.V."/>
            <person name="Nagy L.G."/>
            <person name="Hibbett D."/>
            <person name="Henrissat B."/>
            <person name="Matheny P.B."/>
            <person name="Labbe J."/>
            <person name="Martin F.M."/>
        </authorList>
    </citation>
    <scope>NUCLEOTIDE SEQUENCE</scope>
    <source>
        <strain evidence="1">FP105234-sp</strain>
    </source>
</reference>
<dbReference type="EMBL" id="MU275848">
    <property type="protein sequence ID" value="KAI0051949.1"/>
    <property type="molecule type" value="Genomic_DNA"/>
</dbReference>
<keyword evidence="2" id="KW-1185">Reference proteome</keyword>
<sequence length="255" mass="29271">SSLVPRDQALGHFRIRHPDPQPSDIIVSKSPGSEWQVVGLLDWQHTSILPLYLFLGIPSHFQNFDDQIPLTMTRPSLPENLDDMDETEKSQAKELHRGRLVHYHYVRNTAECNMLHYVAMTDAMSLLCRRLFDHASEPWQGETLDLKAELIVVAANWKTLTGRGTPSPVVFDAEDVRETMEVVKAQKDVNEMEEVRQSVIGYGRETWVSTAHYEVAKTLIEELKNILMTPATLAEERAEITAHWPFDDMDEEKYM</sequence>
<gene>
    <name evidence="1" type="ORF">FA95DRAFT_1469404</name>
</gene>
<evidence type="ECO:0000313" key="1">
    <source>
        <dbReference type="EMBL" id="KAI0051949.1"/>
    </source>
</evidence>
<reference evidence="1" key="1">
    <citation type="submission" date="2021-02" db="EMBL/GenBank/DDBJ databases">
        <authorList>
            <consortium name="DOE Joint Genome Institute"/>
            <person name="Ahrendt S."/>
            <person name="Looney B.P."/>
            <person name="Miyauchi S."/>
            <person name="Morin E."/>
            <person name="Drula E."/>
            <person name="Courty P.E."/>
            <person name="Chicoki N."/>
            <person name="Fauchery L."/>
            <person name="Kohler A."/>
            <person name="Kuo A."/>
            <person name="Labutti K."/>
            <person name="Pangilinan J."/>
            <person name="Lipzen A."/>
            <person name="Riley R."/>
            <person name="Andreopoulos W."/>
            <person name="He G."/>
            <person name="Johnson J."/>
            <person name="Barry K.W."/>
            <person name="Grigoriev I.V."/>
            <person name="Nagy L."/>
            <person name="Hibbett D."/>
            <person name="Henrissat B."/>
            <person name="Matheny P.B."/>
            <person name="Labbe J."/>
            <person name="Martin F."/>
        </authorList>
    </citation>
    <scope>NUCLEOTIDE SEQUENCE</scope>
    <source>
        <strain evidence="1">FP105234-sp</strain>
    </source>
</reference>
<name>A0ACB8S634_9AGAM</name>
<comment type="caution">
    <text evidence="1">The sequence shown here is derived from an EMBL/GenBank/DDBJ whole genome shotgun (WGS) entry which is preliminary data.</text>
</comment>
<evidence type="ECO:0000313" key="2">
    <source>
        <dbReference type="Proteomes" id="UP000814033"/>
    </source>
</evidence>
<dbReference type="Proteomes" id="UP000814033">
    <property type="component" value="Unassembled WGS sequence"/>
</dbReference>
<organism evidence="1 2">
    <name type="scientific">Auriscalpium vulgare</name>
    <dbReference type="NCBI Taxonomy" id="40419"/>
    <lineage>
        <taxon>Eukaryota</taxon>
        <taxon>Fungi</taxon>
        <taxon>Dikarya</taxon>
        <taxon>Basidiomycota</taxon>
        <taxon>Agaricomycotina</taxon>
        <taxon>Agaricomycetes</taxon>
        <taxon>Russulales</taxon>
        <taxon>Auriscalpiaceae</taxon>
        <taxon>Auriscalpium</taxon>
    </lineage>
</organism>